<feature type="disulfide bond" evidence="3">
    <location>
        <begin position="26"/>
        <end position="41"/>
    </location>
</feature>
<dbReference type="AlphaFoldDB" id="A0A1R3JNA5"/>
<dbReference type="SMART" id="SM00270">
    <property type="entry name" value="ChtBD1"/>
    <property type="match status" value="1"/>
</dbReference>
<name>A0A1R3JNA5_9ROSI</name>
<dbReference type="Pfam" id="PF00967">
    <property type="entry name" value="Barwin"/>
    <property type="match status" value="1"/>
</dbReference>
<accession>A0A1R3JNA5</accession>
<keyword evidence="4" id="KW-0732">Signal</keyword>
<dbReference type="SUPFAM" id="SSF57016">
    <property type="entry name" value="Plant lectins/antimicrobial peptides"/>
    <property type="match status" value="1"/>
</dbReference>
<protein>
    <submittedName>
        <fullName evidence="7">Chitin-binding, type 1</fullName>
    </submittedName>
</protein>
<evidence type="ECO:0000259" key="5">
    <source>
        <dbReference type="PROSITE" id="PS50941"/>
    </source>
</evidence>
<dbReference type="InterPro" id="IPR001002">
    <property type="entry name" value="Chitin-bd_1"/>
</dbReference>
<dbReference type="SUPFAM" id="SSF50685">
    <property type="entry name" value="Barwin-like endoglucanases"/>
    <property type="match status" value="1"/>
</dbReference>
<dbReference type="PRINTS" id="PR00602">
    <property type="entry name" value="BARWIN"/>
</dbReference>
<dbReference type="Proteomes" id="UP000187203">
    <property type="component" value="Unassembled WGS sequence"/>
</dbReference>
<evidence type="ECO:0000313" key="8">
    <source>
        <dbReference type="Proteomes" id="UP000187203"/>
    </source>
</evidence>
<gene>
    <name evidence="7" type="ORF">COLO4_15359</name>
</gene>
<dbReference type="InterPro" id="IPR001153">
    <property type="entry name" value="Barwin_dom"/>
</dbReference>
<dbReference type="PROSITE" id="PS50941">
    <property type="entry name" value="CHIT_BIND_I_2"/>
    <property type="match status" value="1"/>
</dbReference>
<feature type="disulfide bond" evidence="3">
    <location>
        <begin position="40"/>
        <end position="54"/>
    </location>
</feature>
<reference evidence="8" key="1">
    <citation type="submission" date="2013-09" db="EMBL/GenBank/DDBJ databases">
        <title>Corchorus olitorius genome sequencing.</title>
        <authorList>
            <person name="Alam M."/>
            <person name="Haque M.S."/>
            <person name="Islam M.S."/>
            <person name="Emdad E.M."/>
            <person name="Islam M.M."/>
            <person name="Ahmed B."/>
            <person name="Halim A."/>
            <person name="Hossen Q.M.M."/>
            <person name="Hossain M.Z."/>
            <person name="Ahmed R."/>
            <person name="Khan M.M."/>
            <person name="Islam R."/>
            <person name="Rashid M.M."/>
            <person name="Khan S.A."/>
            <person name="Rahman M.S."/>
            <person name="Alam M."/>
            <person name="Yahiya A.S."/>
            <person name="Khan M.S."/>
            <person name="Azam M.S."/>
            <person name="Haque T."/>
            <person name="Lashkar M.Z.H."/>
            <person name="Akhand A.I."/>
            <person name="Morshed G."/>
            <person name="Roy S."/>
            <person name="Uddin K.S."/>
            <person name="Rabeya T."/>
            <person name="Hossain A.S."/>
            <person name="Chowdhury A."/>
            <person name="Snigdha A.R."/>
            <person name="Mortoza M.S."/>
            <person name="Matin S.A."/>
            <person name="Hoque S.M.E."/>
            <person name="Islam M.K."/>
            <person name="Roy D.K."/>
            <person name="Haider R."/>
            <person name="Moosa M.M."/>
            <person name="Elias S.M."/>
            <person name="Hasan A.M."/>
            <person name="Jahan S."/>
            <person name="Shafiuddin M."/>
            <person name="Mahmood N."/>
            <person name="Shommy N.S."/>
        </authorList>
    </citation>
    <scope>NUCLEOTIDE SEQUENCE [LARGE SCALE GENOMIC DNA]</scope>
    <source>
        <strain evidence="8">cv. O-4</strain>
    </source>
</reference>
<feature type="disulfide bond" evidence="3">
    <location>
        <begin position="60"/>
        <end position="64"/>
    </location>
</feature>
<comment type="caution">
    <text evidence="7">The sequence shown here is derived from an EMBL/GenBank/DDBJ whole genome shotgun (WGS) entry which is preliminary data.</text>
</comment>
<evidence type="ECO:0000256" key="2">
    <source>
        <dbReference type="ARBA" id="ARBA00023157"/>
    </source>
</evidence>
<feature type="domain" description="Chitin-binding type-1" evidence="5">
    <location>
        <begin position="23"/>
        <end position="66"/>
    </location>
</feature>
<evidence type="ECO:0000256" key="4">
    <source>
        <dbReference type="SAM" id="SignalP"/>
    </source>
</evidence>
<organism evidence="7 8">
    <name type="scientific">Corchorus olitorius</name>
    <dbReference type="NCBI Taxonomy" id="93759"/>
    <lineage>
        <taxon>Eukaryota</taxon>
        <taxon>Viridiplantae</taxon>
        <taxon>Streptophyta</taxon>
        <taxon>Embryophyta</taxon>
        <taxon>Tracheophyta</taxon>
        <taxon>Spermatophyta</taxon>
        <taxon>Magnoliopsida</taxon>
        <taxon>eudicotyledons</taxon>
        <taxon>Gunneridae</taxon>
        <taxon>Pentapetalae</taxon>
        <taxon>rosids</taxon>
        <taxon>malvids</taxon>
        <taxon>Malvales</taxon>
        <taxon>Malvaceae</taxon>
        <taxon>Grewioideae</taxon>
        <taxon>Apeibeae</taxon>
        <taxon>Corchorus</taxon>
    </lineage>
</organism>
<dbReference type="Pfam" id="PF00187">
    <property type="entry name" value="Chitin_bind_1"/>
    <property type="match status" value="1"/>
</dbReference>
<dbReference type="CDD" id="cd06921">
    <property type="entry name" value="ChtBD1_GH19_hevein"/>
    <property type="match status" value="1"/>
</dbReference>
<dbReference type="PROSITE" id="PS00026">
    <property type="entry name" value="CHIT_BIND_I_1"/>
    <property type="match status" value="1"/>
</dbReference>
<feature type="disulfide bond" evidence="3">
    <location>
        <begin position="35"/>
        <end position="47"/>
    </location>
</feature>
<keyword evidence="1 3" id="KW-0147">Chitin-binding</keyword>
<dbReference type="InterPro" id="IPR036908">
    <property type="entry name" value="RlpA-like_sf"/>
</dbReference>
<dbReference type="GO" id="GO:0004540">
    <property type="term" value="F:RNA nuclease activity"/>
    <property type="evidence" value="ECO:0007669"/>
    <property type="project" value="InterPro"/>
</dbReference>
<dbReference type="PANTHER" id="PTHR46351:SF7">
    <property type="entry name" value="HEVEIN-LIKE PREPROPROTEIN"/>
    <property type="match status" value="1"/>
</dbReference>
<dbReference type="GO" id="GO:0008061">
    <property type="term" value="F:chitin binding"/>
    <property type="evidence" value="ECO:0007669"/>
    <property type="project" value="UniProtKB-UniRule"/>
</dbReference>
<dbReference type="InterPro" id="IPR036861">
    <property type="entry name" value="Endochitinase-like_sf"/>
</dbReference>
<dbReference type="OrthoDB" id="5985073at2759"/>
<sequence>MAKINFAIFFVFLVSLVGTTTIAEQCGQQAGGITCPGNLCCSQYGWCGNIDDFCLPENNCQSNCKNGPEHGSGPGGETAIVTSTYQLYNPEQIGWDLMAVSAYCSTLDASKPLSWRSKYGWTAFCGPVGPTFPNACGRCLRVTNTRTSAQEIVRIGDQCSNGGLDLDVGVFNRLDTDGAGYAQGHLTVKYEFVDCGDGV</sequence>
<dbReference type="InterPro" id="IPR044301">
    <property type="entry name" value="PR4"/>
</dbReference>
<dbReference type="InterPro" id="IPR018226">
    <property type="entry name" value="Barwin_CS"/>
</dbReference>
<evidence type="ECO:0000256" key="3">
    <source>
        <dbReference type="PROSITE-ProRule" id="PRU00261"/>
    </source>
</evidence>
<dbReference type="PROSITE" id="PS51174">
    <property type="entry name" value="BARWIN_3"/>
    <property type="match status" value="1"/>
</dbReference>
<feature type="domain" description="Barwin" evidence="6">
    <location>
        <begin position="76"/>
        <end position="197"/>
    </location>
</feature>
<dbReference type="PANTHER" id="PTHR46351">
    <property type="entry name" value="WOUND-INDUCED PROTEIN WIN2"/>
    <property type="match status" value="1"/>
</dbReference>
<feature type="signal peptide" evidence="4">
    <location>
        <begin position="1"/>
        <end position="23"/>
    </location>
</feature>
<feature type="chain" id="PRO_5013272225" evidence="4">
    <location>
        <begin position="24"/>
        <end position="199"/>
    </location>
</feature>
<keyword evidence="8" id="KW-1185">Reference proteome</keyword>
<proteinExistence type="predicted"/>
<evidence type="ECO:0000259" key="6">
    <source>
        <dbReference type="PROSITE" id="PS51174"/>
    </source>
</evidence>
<dbReference type="GO" id="GO:0050832">
    <property type="term" value="P:defense response to fungus"/>
    <property type="evidence" value="ECO:0007669"/>
    <property type="project" value="InterPro"/>
</dbReference>
<evidence type="ECO:0000256" key="1">
    <source>
        <dbReference type="ARBA" id="ARBA00022669"/>
    </source>
</evidence>
<dbReference type="EMBL" id="AWUE01015664">
    <property type="protein sequence ID" value="OMO96304.1"/>
    <property type="molecule type" value="Genomic_DNA"/>
</dbReference>
<dbReference type="Gene3D" id="2.40.40.10">
    <property type="entry name" value="RlpA-like domain"/>
    <property type="match status" value="1"/>
</dbReference>
<dbReference type="Gene3D" id="3.30.60.10">
    <property type="entry name" value="Endochitinase-like"/>
    <property type="match status" value="1"/>
</dbReference>
<keyword evidence="2 3" id="KW-1015">Disulfide bond</keyword>
<dbReference type="PROSITE" id="PS00771">
    <property type="entry name" value="BARWIN_1"/>
    <property type="match status" value="1"/>
</dbReference>
<dbReference type="GO" id="GO:0042742">
    <property type="term" value="P:defense response to bacterium"/>
    <property type="evidence" value="ECO:0007669"/>
    <property type="project" value="InterPro"/>
</dbReference>
<evidence type="ECO:0000313" key="7">
    <source>
        <dbReference type="EMBL" id="OMO96304.1"/>
    </source>
</evidence>
<dbReference type="InterPro" id="IPR018371">
    <property type="entry name" value="Chitin-binding_1_CS"/>
</dbReference>